<dbReference type="GO" id="GO:0004540">
    <property type="term" value="F:RNA nuclease activity"/>
    <property type="evidence" value="ECO:0007669"/>
    <property type="project" value="InterPro"/>
</dbReference>
<evidence type="ECO:0000256" key="2">
    <source>
        <dbReference type="ARBA" id="ARBA00022722"/>
    </source>
</evidence>
<dbReference type="STRING" id="1653476.THC_0564"/>
<evidence type="ECO:0000313" key="5">
    <source>
        <dbReference type="EMBL" id="BAU22958.1"/>
    </source>
</evidence>
<dbReference type="Gene3D" id="1.20.120.580">
    <property type="entry name" value="bsu32300-like"/>
    <property type="match status" value="1"/>
</dbReference>
<dbReference type="PANTHER" id="PTHR33397">
    <property type="entry name" value="UPF0331 PROTEIN YUTE"/>
    <property type="match status" value="1"/>
</dbReference>
<keyword evidence="6" id="KW-1185">Reference proteome</keyword>
<dbReference type="RefSeq" id="WP_068513022.1">
    <property type="nucleotide sequence ID" value="NZ_AP014945.1"/>
</dbReference>
<evidence type="ECO:0000313" key="6">
    <source>
        <dbReference type="Proteomes" id="UP000068196"/>
    </source>
</evidence>
<dbReference type="OrthoDB" id="5368533at2"/>
<evidence type="ECO:0008006" key="7">
    <source>
        <dbReference type="Google" id="ProtNLM"/>
    </source>
</evidence>
<keyword evidence="1" id="KW-1277">Toxin-antitoxin system</keyword>
<dbReference type="InterPro" id="IPR008201">
    <property type="entry name" value="HepT-like"/>
</dbReference>
<dbReference type="AlphaFoldDB" id="A0A0U5AWL0"/>
<gene>
    <name evidence="5" type="ORF">THC_0564</name>
</gene>
<keyword evidence="2" id="KW-0540">Nuclease</keyword>
<proteinExistence type="inferred from homology"/>
<keyword evidence="3" id="KW-0378">Hydrolase</keyword>
<reference evidence="6" key="2">
    <citation type="journal article" date="2016" name="Int. J. Syst. Evol. Microbiol.">
        <title>Caldimicrobium thiodismutans sp. nov., a sulfur-disproportionating bacterium isolated from a hot spring.</title>
        <authorList>
            <person name="Kojima H."/>
            <person name="Umezawa K."/>
            <person name="Fukui M."/>
        </authorList>
    </citation>
    <scope>NUCLEOTIDE SEQUENCE [LARGE SCALE GENOMIC DNA]</scope>
    <source>
        <strain evidence="6">TF1</strain>
    </source>
</reference>
<sequence length="148" mass="17098">MKINLEKIYKNLENIKDSYSQIVKISSKDENILLEDRISLGALKFELIISVEAICNILTHLLSKVKNKACSGYIDCIKKAKDFSLISESLGEKLIGLAKLRNLLVHRYWDIDDKLLLKEVKTHKDDLLSFVEEIENNLKNFCKEEKND</sequence>
<dbReference type="GO" id="GO:0110001">
    <property type="term" value="C:toxin-antitoxin complex"/>
    <property type="evidence" value="ECO:0007669"/>
    <property type="project" value="InterPro"/>
</dbReference>
<dbReference type="GO" id="GO:0016787">
    <property type="term" value="F:hydrolase activity"/>
    <property type="evidence" value="ECO:0007669"/>
    <property type="project" value="UniProtKB-KW"/>
</dbReference>
<dbReference type="Pfam" id="PF01934">
    <property type="entry name" value="HepT-like"/>
    <property type="match status" value="1"/>
</dbReference>
<dbReference type="PANTHER" id="PTHR33397:SF5">
    <property type="entry name" value="RNASE YUTE-RELATED"/>
    <property type="match status" value="1"/>
</dbReference>
<protein>
    <recommendedName>
        <fullName evidence="7">DUF86 domain-containing protein</fullName>
    </recommendedName>
</protein>
<dbReference type="Proteomes" id="UP000068196">
    <property type="component" value="Chromosome"/>
</dbReference>
<name>A0A0U5AWL0_9BACT</name>
<organism evidence="5 6">
    <name type="scientific">Caldimicrobium thiodismutans</name>
    <dbReference type="NCBI Taxonomy" id="1653476"/>
    <lineage>
        <taxon>Bacteria</taxon>
        <taxon>Pseudomonadati</taxon>
        <taxon>Thermodesulfobacteriota</taxon>
        <taxon>Thermodesulfobacteria</taxon>
        <taxon>Thermodesulfobacteriales</taxon>
        <taxon>Thermodesulfobacteriaceae</taxon>
        <taxon>Caldimicrobium</taxon>
    </lineage>
</organism>
<dbReference type="EMBL" id="AP014945">
    <property type="protein sequence ID" value="BAU22958.1"/>
    <property type="molecule type" value="Genomic_DNA"/>
</dbReference>
<dbReference type="InterPro" id="IPR052379">
    <property type="entry name" value="Type_VII_TA_RNase"/>
</dbReference>
<dbReference type="KEGG" id="cthi:THC_0564"/>
<comment type="similarity">
    <text evidence="4">Belongs to the HepT RNase toxin family.</text>
</comment>
<evidence type="ECO:0000256" key="4">
    <source>
        <dbReference type="ARBA" id="ARBA00024207"/>
    </source>
</evidence>
<dbReference type="NCBIfam" id="NF047751">
    <property type="entry name" value="HepT_toxin"/>
    <property type="match status" value="1"/>
</dbReference>
<evidence type="ECO:0000256" key="3">
    <source>
        <dbReference type="ARBA" id="ARBA00022801"/>
    </source>
</evidence>
<dbReference type="InterPro" id="IPR037038">
    <property type="entry name" value="HepT-like_sf"/>
</dbReference>
<reference evidence="5 6" key="1">
    <citation type="journal article" date="2016" name="Int. J. Syst. Evol. Microbiol.">
        <title>Caldimicrobium thiodismutans sp. nov., a sulfur-disproportionating bacterium isolated from a hot spring, and emended description of the genus Caldimicrobium.</title>
        <authorList>
            <person name="Kojima H."/>
            <person name="Umezawa K."/>
            <person name="Fukui M."/>
        </authorList>
    </citation>
    <scope>NUCLEOTIDE SEQUENCE [LARGE SCALE GENOMIC DNA]</scope>
    <source>
        <strain evidence="5 6">TF1</strain>
    </source>
</reference>
<evidence type="ECO:0000256" key="1">
    <source>
        <dbReference type="ARBA" id="ARBA00022649"/>
    </source>
</evidence>
<accession>A0A0U5AWL0</accession>
<dbReference type="SUPFAM" id="SSF81593">
    <property type="entry name" value="Nucleotidyltransferase substrate binding subunit/domain"/>
    <property type="match status" value="1"/>
</dbReference>